<evidence type="ECO:0000256" key="2">
    <source>
        <dbReference type="ARBA" id="ARBA00005625"/>
    </source>
</evidence>
<dbReference type="GO" id="GO:0045089">
    <property type="term" value="P:positive regulation of innate immune response"/>
    <property type="evidence" value="ECO:0007669"/>
    <property type="project" value="TreeGrafter"/>
</dbReference>
<dbReference type="WBParaSite" id="PSAMB.scaffold432size51461.g5703.t1">
    <property type="protein sequence ID" value="PSAMB.scaffold432size51461.g5703.t1"/>
    <property type="gene ID" value="PSAMB.scaffold432size51461.g5703"/>
</dbReference>
<feature type="region of interest" description="Disordered" evidence="4">
    <location>
        <begin position="100"/>
        <end position="139"/>
    </location>
</feature>
<dbReference type="AlphaFoldDB" id="A0A914WMX0"/>
<dbReference type="GO" id="GO:0045944">
    <property type="term" value="P:positive regulation of transcription by RNA polymerase II"/>
    <property type="evidence" value="ECO:0007669"/>
    <property type="project" value="TreeGrafter"/>
</dbReference>
<keyword evidence="3" id="KW-0539">Nucleus</keyword>
<dbReference type="PANTHER" id="PTHR13293:SF6">
    <property type="entry name" value="AKIRIN-RELATED"/>
    <property type="match status" value="1"/>
</dbReference>
<sequence>MACGVAVKRPHEYDVFLSPEVGGKRPRTNAHCSPFRPTFGTVAASLPSPSTSANSLSPQRNTGDSKQPAGPFSSVTGAKLSSEQLETYLRAEVSYLKRRKLIPRRRGDQPSSGYRAPGSPNQSSDSDEDNGSSVLTNTASKPVNAHADLYDRAQFSLKQVQLICERLLKEQEMRLRYEYETVLNQRLEEQHDQYVRFTQDQIERRFDNSDDISYLS</sequence>
<accession>A0A914WMX0</accession>
<dbReference type="GO" id="GO:0003712">
    <property type="term" value="F:transcription coregulator activity"/>
    <property type="evidence" value="ECO:0007669"/>
    <property type="project" value="TreeGrafter"/>
</dbReference>
<feature type="compositionally biased region" description="Polar residues" evidence="4">
    <location>
        <begin position="47"/>
        <end position="65"/>
    </location>
</feature>
<proteinExistence type="inferred from homology"/>
<organism evidence="5 6">
    <name type="scientific">Plectus sambesii</name>
    <dbReference type="NCBI Taxonomy" id="2011161"/>
    <lineage>
        <taxon>Eukaryota</taxon>
        <taxon>Metazoa</taxon>
        <taxon>Ecdysozoa</taxon>
        <taxon>Nematoda</taxon>
        <taxon>Chromadorea</taxon>
        <taxon>Plectida</taxon>
        <taxon>Plectina</taxon>
        <taxon>Plectoidea</taxon>
        <taxon>Plectidae</taxon>
        <taxon>Plectus</taxon>
    </lineage>
</organism>
<evidence type="ECO:0000313" key="5">
    <source>
        <dbReference type="Proteomes" id="UP000887566"/>
    </source>
</evidence>
<dbReference type="Proteomes" id="UP000887566">
    <property type="component" value="Unplaced"/>
</dbReference>
<comment type="subcellular location">
    <subcellularLocation>
        <location evidence="1">Nucleus</location>
    </subcellularLocation>
</comment>
<evidence type="ECO:0000313" key="6">
    <source>
        <dbReference type="WBParaSite" id="PSAMB.scaffold432size51461.g5703.t1"/>
    </source>
</evidence>
<evidence type="ECO:0000256" key="1">
    <source>
        <dbReference type="ARBA" id="ARBA00004123"/>
    </source>
</evidence>
<dbReference type="InterPro" id="IPR024132">
    <property type="entry name" value="Akirin"/>
</dbReference>
<dbReference type="GO" id="GO:0005634">
    <property type="term" value="C:nucleus"/>
    <property type="evidence" value="ECO:0007669"/>
    <property type="project" value="UniProtKB-SubCell"/>
</dbReference>
<evidence type="ECO:0000256" key="3">
    <source>
        <dbReference type="ARBA" id="ARBA00023242"/>
    </source>
</evidence>
<feature type="region of interest" description="Disordered" evidence="4">
    <location>
        <begin position="41"/>
        <end position="77"/>
    </location>
</feature>
<keyword evidence="5" id="KW-1185">Reference proteome</keyword>
<dbReference type="GO" id="GO:0000785">
    <property type="term" value="C:chromatin"/>
    <property type="evidence" value="ECO:0007669"/>
    <property type="project" value="TreeGrafter"/>
</dbReference>
<name>A0A914WMX0_9BILA</name>
<reference evidence="6" key="1">
    <citation type="submission" date="2022-11" db="UniProtKB">
        <authorList>
            <consortium name="WormBaseParasite"/>
        </authorList>
    </citation>
    <scope>IDENTIFICATION</scope>
</reference>
<evidence type="ECO:0000256" key="4">
    <source>
        <dbReference type="SAM" id="MobiDB-lite"/>
    </source>
</evidence>
<comment type="similarity">
    <text evidence="2">Belongs to the akirin family.</text>
</comment>
<dbReference type="PANTHER" id="PTHR13293">
    <property type="entry name" value="AKIRIN-RELATED"/>
    <property type="match status" value="1"/>
</dbReference>
<protein>
    <submittedName>
        <fullName evidence="6">Akirin</fullName>
    </submittedName>
</protein>